<accession>A0ABV0UA79</accession>
<evidence type="ECO:0008006" key="3">
    <source>
        <dbReference type="Google" id="ProtNLM"/>
    </source>
</evidence>
<sequence length="99" mass="10685">MRRTLQPTQVAQVVQLIQDGPSMQAVARRFAVCQRSVQSLVALPGDEEAIGGQQPSSRTATSAFVEGGTGGALPEACKMTSSRPQMCMCLHKWLQNRLV</sequence>
<gene>
    <name evidence="1" type="ORF">ILYODFUR_032208</name>
</gene>
<name>A0ABV0UA79_9TELE</name>
<evidence type="ECO:0000313" key="2">
    <source>
        <dbReference type="Proteomes" id="UP001482620"/>
    </source>
</evidence>
<dbReference type="EMBL" id="JAHRIQ010063099">
    <property type="protein sequence ID" value="MEQ2242085.1"/>
    <property type="molecule type" value="Genomic_DNA"/>
</dbReference>
<evidence type="ECO:0000313" key="1">
    <source>
        <dbReference type="EMBL" id="MEQ2242085.1"/>
    </source>
</evidence>
<reference evidence="1 2" key="1">
    <citation type="submission" date="2021-06" db="EMBL/GenBank/DDBJ databases">
        <authorList>
            <person name="Palmer J.M."/>
        </authorList>
    </citation>
    <scope>NUCLEOTIDE SEQUENCE [LARGE SCALE GENOMIC DNA]</scope>
    <source>
        <strain evidence="2">if_2019</strain>
        <tissue evidence="1">Muscle</tissue>
    </source>
</reference>
<comment type="caution">
    <text evidence="1">The sequence shown here is derived from an EMBL/GenBank/DDBJ whole genome shotgun (WGS) entry which is preliminary data.</text>
</comment>
<dbReference type="Proteomes" id="UP001482620">
    <property type="component" value="Unassembled WGS sequence"/>
</dbReference>
<protein>
    <recommendedName>
        <fullName evidence="3">HTH psq-type domain-containing protein</fullName>
    </recommendedName>
</protein>
<organism evidence="1 2">
    <name type="scientific">Ilyodon furcidens</name>
    <name type="common">goldbreast splitfin</name>
    <dbReference type="NCBI Taxonomy" id="33524"/>
    <lineage>
        <taxon>Eukaryota</taxon>
        <taxon>Metazoa</taxon>
        <taxon>Chordata</taxon>
        <taxon>Craniata</taxon>
        <taxon>Vertebrata</taxon>
        <taxon>Euteleostomi</taxon>
        <taxon>Actinopterygii</taxon>
        <taxon>Neopterygii</taxon>
        <taxon>Teleostei</taxon>
        <taxon>Neoteleostei</taxon>
        <taxon>Acanthomorphata</taxon>
        <taxon>Ovalentaria</taxon>
        <taxon>Atherinomorphae</taxon>
        <taxon>Cyprinodontiformes</taxon>
        <taxon>Goodeidae</taxon>
        <taxon>Ilyodon</taxon>
    </lineage>
</organism>
<proteinExistence type="predicted"/>
<keyword evidence="2" id="KW-1185">Reference proteome</keyword>